<feature type="region of interest" description="Disordered" evidence="1">
    <location>
        <begin position="1"/>
        <end position="20"/>
    </location>
</feature>
<organism evidence="2 3">
    <name type="scientific">Pythium oligandrum</name>
    <name type="common">Mycoparasitic fungus</name>
    <dbReference type="NCBI Taxonomy" id="41045"/>
    <lineage>
        <taxon>Eukaryota</taxon>
        <taxon>Sar</taxon>
        <taxon>Stramenopiles</taxon>
        <taxon>Oomycota</taxon>
        <taxon>Peronosporomycetes</taxon>
        <taxon>Pythiales</taxon>
        <taxon>Pythiaceae</taxon>
        <taxon>Pythium</taxon>
    </lineage>
</organism>
<dbReference type="Proteomes" id="UP000794436">
    <property type="component" value="Unassembled WGS sequence"/>
</dbReference>
<gene>
    <name evidence="2" type="ORF">Poli38472_012664</name>
</gene>
<name>A0A8K1CED2_PYTOL</name>
<protein>
    <submittedName>
        <fullName evidence="2">Uncharacterized protein</fullName>
    </submittedName>
</protein>
<accession>A0A8K1CED2</accession>
<dbReference type="AlphaFoldDB" id="A0A8K1CED2"/>
<dbReference type="EMBL" id="SPLM01000076">
    <property type="protein sequence ID" value="TMW61473.1"/>
    <property type="molecule type" value="Genomic_DNA"/>
</dbReference>
<proteinExistence type="predicted"/>
<reference evidence="2" key="1">
    <citation type="submission" date="2019-03" db="EMBL/GenBank/DDBJ databases">
        <title>Long read genome sequence of the mycoparasitic Pythium oligandrum ATCC 38472 isolated from sugarbeet rhizosphere.</title>
        <authorList>
            <person name="Gaulin E."/>
        </authorList>
    </citation>
    <scope>NUCLEOTIDE SEQUENCE</scope>
    <source>
        <strain evidence="2">ATCC 38472_TT</strain>
    </source>
</reference>
<sequence length="230" mass="25585">MRRLRHASSNESDDGHKVRTASECPSFLDASQDPIIRFDWDGVQPIDLELMRVKSQLHTVVVHWTQESLGITFGIEEVSRRVVVTRTSRPDVPVGYVLVRAMGLDVTEANFDDCLTKLKRAHSISRGIPFEFISPPPPVFVKKCGGALAHCGVDPTFELRFVGEAPIRYLNMEELHHFIRRSPKPLALTFVHRRDSPHYEVLRRAQEVDSSVAAAALAGTAAIGVGLILA</sequence>
<keyword evidence="3" id="KW-1185">Reference proteome</keyword>
<dbReference type="OrthoDB" id="66912at2759"/>
<evidence type="ECO:0000313" key="3">
    <source>
        <dbReference type="Proteomes" id="UP000794436"/>
    </source>
</evidence>
<evidence type="ECO:0000313" key="2">
    <source>
        <dbReference type="EMBL" id="TMW61473.1"/>
    </source>
</evidence>
<comment type="caution">
    <text evidence="2">The sequence shown here is derived from an EMBL/GenBank/DDBJ whole genome shotgun (WGS) entry which is preliminary data.</text>
</comment>
<evidence type="ECO:0000256" key="1">
    <source>
        <dbReference type="SAM" id="MobiDB-lite"/>
    </source>
</evidence>